<evidence type="ECO:0000256" key="7">
    <source>
        <dbReference type="ARBA" id="ARBA00023136"/>
    </source>
</evidence>
<dbReference type="AlphaFoldDB" id="A0A1X2GXD8"/>
<organism evidence="10 11">
    <name type="scientific">Hesseltinella vesiculosa</name>
    <dbReference type="NCBI Taxonomy" id="101127"/>
    <lineage>
        <taxon>Eukaryota</taxon>
        <taxon>Fungi</taxon>
        <taxon>Fungi incertae sedis</taxon>
        <taxon>Mucoromycota</taxon>
        <taxon>Mucoromycotina</taxon>
        <taxon>Mucoromycetes</taxon>
        <taxon>Mucorales</taxon>
        <taxon>Cunninghamellaceae</taxon>
        <taxon>Hesseltinella</taxon>
    </lineage>
</organism>
<comment type="similarity">
    <text evidence="2">Belongs to the metaxin family.</text>
</comment>
<dbReference type="InterPro" id="IPR050931">
    <property type="entry name" value="Mito_Protein_Transport_Metaxin"/>
</dbReference>
<dbReference type="Proteomes" id="UP000242146">
    <property type="component" value="Unassembled WGS sequence"/>
</dbReference>
<keyword evidence="4" id="KW-1000">Mitochondrion outer membrane</keyword>
<dbReference type="PROSITE" id="PS50405">
    <property type="entry name" value="GST_CTER"/>
    <property type="match status" value="1"/>
</dbReference>
<dbReference type="InterPro" id="IPR010987">
    <property type="entry name" value="Glutathione-S-Trfase_C-like"/>
</dbReference>
<dbReference type="InterPro" id="IPR033468">
    <property type="entry name" value="Metaxin_GST"/>
</dbReference>
<accession>A0A1X2GXD8</accession>
<sequence length="306" mass="35187">MLGELPLLKHGASWIAGSDRIISHLTKHGHDANASLTPLEKADAQAYKNLAEERLLDCMLYTWYADSSNFIKAIRPAYAQLLAFPSKYLVPIQLKKNAKARLAKYDVQITGDDITLPENEQEEMKELQRTGWHQMYRLARETYRVLDDKLGDQTYMLGEEPSTLDCVVFGYLALHYFPQLPHGRLQHILKGEYPRLASYCDRFQQQYFSSQVQSSQPAEDVPSFWKMVWQQPLAYLSAVRSTPDTSNKPSPEKSPEQIEFEKKRIWSFAGGITFLLAYVIYNGLVSVEIDNGDEDDDFEYEERSLL</sequence>
<reference evidence="10 11" key="1">
    <citation type="submission" date="2016-07" db="EMBL/GenBank/DDBJ databases">
        <title>Pervasive Adenine N6-methylation of Active Genes in Fungi.</title>
        <authorList>
            <consortium name="DOE Joint Genome Institute"/>
            <person name="Mondo S.J."/>
            <person name="Dannebaum R.O."/>
            <person name="Kuo R.C."/>
            <person name="Labutti K."/>
            <person name="Haridas S."/>
            <person name="Kuo A."/>
            <person name="Salamov A."/>
            <person name="Ahrendt S.R."/>
            <person name="Lipzen A."/>
            <person name="Sullivan W."/>
            <person name="Andreopoulos W.B."/>
            <person name="Clum A."/>
            <person name="Lindquist E."/>
            <person name="Daum C."/>
            <person name="Ramamoorthy G.K."/>
            <person name="Gryganskyi A."/>
            <person name="Culley D."/>
            <person name="Magnuson J.K."/>
            <person name="James T.Y."/>
            <person name="O'Malley M.A."/>
            <person name="Stajich J.E."/>
            <person name="Spatafora J.W."/>
            <person name="Visel A."/>
            <person name="Grigoriev I.V."/>
        </authorList>
    </citation>
    <scope>NUCLEOTIDE SEQUENCE [LARGE SCALE GENOMIC DNA]</scope>
    <source>
        <strain evidence="10 11">NRRL 3301</strain>
    </source>
</reference>
<evidence type="ECO:0000256" key="8">
    <source>
        <dbReference type="SAM" id="Phobius"/>
    </source>
</evidence>
<dbReference type="STRING" id="101127.A0A1X2GXD8"/>
<keyword evidence="7 8" id="KW-0472">Membrane</keyword>
<keyword evidence="3" id="KW-0813">Transport</keyword>
<dbReference type="PANTHER" id="PTHR12289:SF41">
    <property type="entry name" value="FAILED AXON CONNECTIONS-RELATED"/>
    <property type="match status" value="1"/>
</dbReference>
<evidence type="ECO:0000256" key="6">
    <source>
        <dbReference type="ARBA" id="ARBA00023128"/>
    </source>
</evidence>
<keyword evidence="8" id="KW-0812">Transmembrane</keyword>
<proteinExistence type="inferred from homology"/>
<dbReference type="Pfam" id="PF10568">
    <property type="entry name" value="Tom37"/>
    <property type="match status" value="1"/>
</dbReference>
<dbReference type="Gene3D" id="1.20.1050.10">
    <property type="match status" value="1"/>
</dbReference>
<dbReference type="PANTHER" id="PTHR12289">
    <property type="entry name" value="METAXIN RELATED"/>
    <property type="match status" value="1"/>
</dbReference>
<keyword evidence="11" id="KW-1185">Reference proteome</keyword>
<evidence type="ECO:0000256" key="5">
    <source>
        <dbReference type="ARBA" id="ARBA00022927"/>
    </source>
</evidence>
<name>A0A1X2GXD8_9FUNG</name>
<dbReference type="GO" id="GO:0007005">
    <property type="term" value="P:mitochondrion organization"/>
    <property type="evidence" value="ECO:0007669"/>
    <property type="project" value="TreeGrafter"/>
</dbReference>
<keyword evidence="6" id="KW-0496">Mitochondrion</keyword>
<evidence type="ECO:0000313" key="11">
    <source>
        <dbReference type="Proteomes" id="UP000242146"/>
    </source>
</evidence>
<evidence type="ECO:0000256" key="1">
    <source>
        <dbReference type="ARBA" id="ARBA00004294"/>
    </source>
</evidence>
<evidence type="ECO:0000256" key="2">
    <source>
        <dbReference type="ARBA" id="ARBA00009170"/>
    </source>
</evidence>
<evidence type="ECO:0000256" key="4">
    <source>
        <dbReference type="ARBA" id="ARBA00022787"/>
    </source>
</evidence>
<evidence type="ECO:0000313" key="10">
    <source>
        <dbReference type="EMBL" id="ORX62695.1"/>
    </source>
</evidence>
<dbReference type="SUPFAM" id="SSF47616">
    <property type="entry name" value="GST C-terminal domain-like"/>
    <property type="match status" value="1"/>
</dbReference>
<dbReference type="OrthoDB" id="5835136at2759"/>
<protein>
    <recommendedName>
        <fullName evidence="9">GST C-terminal domain-containing protein</fullName>
    </recommendedName>
</protein>
<dbReference type="EMBL" id="MCGT01000001">
    <property type="protein sequence ID" value="ORX62695.1"/>
    <property type="molecule type" value="Genomic_DNA"/>
</dbReference>
<feature type="transmembrane region" description="Helical" evidence="8">
    <location>
        <begin position="265"/>
        <end position="284"/>
    </location>
</feature>
<dbReference type="Pfam" id="PF17171">
    <property type="entry name" value="GST_C_6"/>
    <property type="match status" value="1"/>
</dbReference>
<evidence type="ECO:0000259" key="9">
    <source>
        <dbReference type="PROSITE" id="PS50405"/>
    </source>
</evidence>
<comment type="caution">
    <text evidence="10">The sequence shown here is derived from an EMBL/GenBank/DDBJ whole genome shotgun (WGS) entry which is preliminary data.</text>
</comment>
<gene>
    <name evidence="10" type="ORF">DM01DRAFT_1278924</name>
</gene>
<dbReference type="GO" id="GO:0001401">
    <property type="term" value="C:SAM complex"/>
    <property type="evidence" value="ECO:0007669"/>
    <property type="project" value="InterPro"/>
</dbReference>
<dbReference type="GO" id="GO:0015031">
    <property type="term" value="P:protein transport"/>
    <property type="evidence" value="ECO:0007669"/>
    <property type="project" value="UniProtKB-KW"/>
</dbReference>
<comment type="subcellular location">
    <subcellularLocation>
        <location evidence="1">Mitochondrion outer membrane</location>
    </subcellularLocation>
</comment>
<evidence type="ECO:0000256" key="3">
    <source>
        <dbReference type="ARBA" id="ARBA00022448"/>
    </source>
</evidence>
<dbReference type="InterPro" id="IPR019564">
    <property type="entry name" value="Sam37/metaxin_N"/>
</dbReference>
<dbReference type="InterPro" id="IPR036282">
    <property type="entry name" value="Glutathione-S-Trfase_C_sf"/>
</dbReference>
<keyword evidence="8" id="KW-1133">Transmembrane helix</keyword>
<feature type="domain" description="GST C-terminal" evidence="9">
    <location>
        <begin position="37"/>
        <end position="224"/>
    </location>
</feature>
<keyword evidence="5" id="KW-0653">Protein transport</keyword>